<evidence type="ECO:0000313" key="7">
    <source>
        <dbReference type="EMBL" id="KAG2216723.1"/>
    </source>
</evidence>
<dbReference type="PROSITE" id="PS51299">
    <property type="entry name" value="HTH_APSES"/>
    <property type="match status" value="1"/>
</dbReference>
<dbReference type="SMART" id="SM00248">
    <property type="entry name" value="ANK"/>
    <property type="match status" value="3"/>
</dbReference>
<evidence type="ECO:0000256" key="5">
    <source>
        <dbReference type="SAM" id="MobiDB-lite"/>
    </source>
</evidence>
<dbReference type="OrthoDB" id="6718656at2759"/>
<dbReference type="Gene3D" id="1.25.40.20">
    <property type="entry name" value="Ankyrin repeat-containing domain"/>
    <property type="match status" value="1"/>
</dbReference>
<dbReference type="GO" id="GO:0033309">
    <property type="term" value="C:SBF transcription complex"/>
    <property type="evidence" value="ECO:0007669"/>
    <property type="project" value="TreeGrafter"/>
</dbReference>
<dbReference type="SUPFAM" id="SSF54616">
    <property type="entry name" value="DNA-binding domain of Mlu1-box binding protein MBP1"/>
    <property type="match status" value="1"/>
</dbReference>
<feature type="compositionally biased region" description="Low complexity" evidence="5">
    <location>
        <begin position="471"/>
        <end position="501"/>
    </location>
</feature>
<dbReference type="SMART" id="SM01252">
    <property type="entry name" value="KilA-N"/>
    <property type="match status" value="1"/>
</dbReference>
<evidence type="ECO:0000259" key="6">
    <source>
        <dbReference type="PROSITE" id="PS51299"/>
    </source>
</evidence>
<feature type="region of interest" description="Disordered" evidence="5">
    <location>
        <begin position="633"/>
        <end position="669"/>
    </location>
</feature>
<dbReference type="Pfam" id="PF00023">
    <property type="entry name" value="Ank"/>
    <property type="match status" value="1"/>
</dbReference>
<dbReference type="PANTHER" id="PTHR43828">
    <property type="entry name" value="ASPARAGINASE"/>
    <property type="match status" value="1"/>
</dbReference>
<feature type="compositionally biased region" description="Basic and acidic residues" evidence="5">
    <location>
        <begin position="638"/>
        <end position="660"/>
    </location>
</feature>
<dbReference type="GO" id="GO:0001228">
    <property type="term" value="F:DNA-binding transcription activator activity, RNA polymerase II-specific"/>
    <property type="evidence" value="ECO:0007669"/>
    <property type="project" value="UniProtKB-ARBA"/>
</dbReference>
<dbReference type="Gene3D" id="3.10.260.10">
    <property type="entry name" value="Transcription regulator HTH, APSES-type DNA-binding domain"/>
    <property type="match status" value="1"/>
</dbReference>
<dbReference type="Pfam" id="PF13637">
    <property type="entry name" value="Ank_4"/>
    <property type="match status" value="1"/>
</dbReference>
<keyword evidence="1" id="KW-0677">Repeat</keyword>
<feature type="compositionally biased region" description="Polar residues" evidence="5">
    <location>
        <begin position="189"/>
        <end position="202"/>
    </location>
</feature>
<evidence type="ECO:0000256" key="4">
    <source>
        <dbReference type="SAM" id="Coils"/>
    </source>
</evidence>
<dbReference type="AlphaFoldDB" id="A0A8H7RU85"/>
<dbReference type="InterPro" id="IPR036887">
    <property type="entry name" value="HTH_APSES_sf"/>
</dbReference>
<dbReference type="SUPFAM" id="SSF48403">
    <property type="entry name" value="Ankyrin repeat"/>
    <property type="match status" value="1"/>
</dbReference>
<protein>
    <recommendedName>
        <fullName evidence="6">HTH APSES-type domain-containing protein</fullName>
    </recommendedName>
</protein>
<dbReference type="InterPro" id="IPR036770">
    <property type="entry name" value="Ankyrin_rpt-contain_sf"/>
</dbReference>
<gene>
    <name evidence="7" type="ORF">INT45_013834</name>
</gene>
<feature type="repeat" description="ANK" evidence="3">
    <location>
        <begin position="297"/>
        <end position="329"/>
    </location>
</feature>
<dbReference type="PROSITE" id="PS50297">
    <property type="entry name" value="ANK_REP_REGION"/>
    <property type="match status" value="2"/>
</dbReference>
<dbReference type="Proteomes" id="UP000646827">
    <property type="component" value="Unassembled WGS sequence"/>
</dbReference>
<dbReference type="EMBL" id="JAEPRB010000367">
    <property type="protein sequence ID" value="KAG2216723.1"/>
    <property type="molecule type" value="Genomic_DNA"/>
</dbReference>
<feature type="region of interest" description="Disordered" evidence="5">
    <location>
        <begin position="179"/>
        <end position="259"/>
    </location>
</feature>
<evidence type="ECO:0000256" key="2">
    <source>
        <dbReference type="ARBA" id="ARBA00023043"/>
    </source>
</evidence>
<dbReference type="InterPro" id="IPR051642">
    <property type="entry name" value="SWI6-like"/>
</dbReference>
<evidence type="ECO:0000256" key="3">
    <source>
        <dbReference type="PROSITE-ProRule" id="PRU00023"/>
    </source>
</evidence>
<organism evidence="7 8">
    <name type="scientific">Circinella minor</name>
    <dbReference type="NCBI Taxonomy" id="1195481"/>
    <lineage>
        <taxon>Eukaryota</taxon>
        <taxon>Fungi</taxon>
        <taxon>Fungi incertae sedis</taxon>
        <taxon>Mucoromycota</taxon>
        <taxon>Mucoromycotina</taxon>
        <taxon>Mucoromycetes</taxon>
        <taxon>Mucorales</taxon>
        <taxon>Lichtheimiaceae</taxon>
        <taxon>Circinella</taxon>
    </lineage>
</organism>
<dbReference type="PANTHER" id="PTHR43828:SF15">
    <property type="entry name" value="TRANSCRIPTION FACTOR MBP1"/>
    <property type="match status" value="1"/>
</dbReference>
<sequence length="739" mass="84060">MSTSNNTNSPPRIFKATYSGVPVYEMLCKGVAVMRRRSDAYLNATQILKVADFDKPQRTRILEREVQVGKHEKVQGGYGKYQGTWVPFERGVSLAQQYKVDQLLQPIFDYVKGDESPPVAPKHVTAASTRPRRAREPRRKRVKHEEEVEPSDAEDSSQYSELHENDNSMLIDPNALHHHHQHVVGTGHSRTPSPLFRSTTDGVDTHLLPPPMTYHHHQQHTSRPNKRMKRNNNHNHNKEQQQLQQETEEDDDSGFDNTNSSYAQKLLHNFISGNTEVPSILQHPPRDLDVNVIIDDEGHTSLHWAAAMGQLQTVKVLIHLKADVYRVNFKGQTALMRSVLFTNNFDRKTFHYMLDMLQKTIFNIDKKDQTVFHHVASTASWKGKVHASRYYMECLIDKLGSNRSELISILNVQDVYGDTALTIAARIGNKKLVRLLIDAGASTEIANEEGMTAQDYLTELERSGRFSHDILGTTTNPSSSTTTTSNTIHGGTGGSSSSSLLSTAMTPSLAISASEQAARARLRQKIESMFKMILANDRSVPTASQLFDGFAGSYERDLTQKEQAVKEKRVDLELTRKRLAETRRILEQIRLNPGLLNEAEEAAKELETRLRKLMHYAQKEKLTQLIEKNDNDYGLSIKQDDNDTSKVKQEDKEEKKKDHDNEEEEEEKLIKNTKELEDKLSSLQKNRQELVDEIIQLKTQTPGKRYQEYKRLISMCCNVAYENVDMMLSPLLASFNESG</sequence>
<dbReference type="InterPro" id="IPR002110">
    <property type="entry name" value="Ankyrin_rpt"/>
</dbReference>
<comment type="caution">
    <text evidence="7">The sequence shown here is derived from an EMBL/GenBank/DDBJ whole genome shotgun (WGS) entry which is preliminary data.</text>
</comment>
<dbReference type="GO" id="GO:0030907">
    <property type="term" value="C:MBF transcription complex"/>
    <property type="evidence" value="ECO:0007669"/>
    <property type="project" value="TreeGrafter"/>
</dbReference>
<dbReference type="GO" id="GO:0003677">
    <property type="term" value="F:DNA binding"/>
    <property type="evidence" value="ECO:0007669"/>
    <property type="project" value="InterPro"/>
</dbReference>
<dbReference type="InterPro" id="IPR003163">
    <property type="entry name" value="Tscrpt_reg_HTH_APSES-type"/>
</dbReference>
<feature type="compositionally biased region" description="Basic residues" evidence="5">
    <location>
        <begin position="214"/>
        <end position="235"/>
    </location>
</feature>
<accession>A0A8H7RU85</accession>
<feature type="compositionally biased region" description="Basic residues" evidence="5">
    <location>
        <begin position="130"/>
        <end position="142"/>
    </location>
</feature>
<name>A0A8H7RU85_9FUNG</name>
<feature type="region of interest" description="Disordered" evidence="5">
    <location>
        <begin position="111"/>
        <end position="163"/>
    </location>
</feature>
<keyword evidence="8" id="KW-1185">Reference proteome</keyword>
<feature type="repeat" description="ANK" evidence="3">
    <location>
        <begin position="416"/>
        <end position="448"/>
    </location>
</feature>
<dbReference type="InterPro" id="IPR018004">
    <property type="entry name" value="KilA/APSES_HTH"/>
</dbReference>
<dbReference type="Pfam" id="PF04383">
    <property type="entry name" value="KilA-N"/>
    <property type="match status" value="1"/>
</dbReference>
<evidence type="ECO:0000313" key="8">
    <source>
        <dbReference type="Proteomes" id="UP000646827"/>
    </source>
</evidence>
<keyword evidence="2 3" id="KW-0040">ANK repeat</keyword>
<keyword evidence="4" id="KW-0175">Coiled coil</keyword>
<dbReference type="FunFam" id="3.10.260.10:FF:000001">
    <property type="entry name" value="APSES transcription factor (MbpA)"/>
    <property type="match status" value="1"/>
</dbReference>
<feature type="domain" description="HTH APSES-type" evidence="6">
    <location>
        <begin position="13"/>
        <end position="120"/>
    </location>
</feature>
<evidence type="ECO:0000256" key="1">
    <source>
        <dbReference type="ARBA" id="ARBA00022737"/>
    </source>
</evidence>
<dbReference type="PROSITE" id="PS50088">
    <property type="entry name" value="ANK_REPEAT"/>
    <property type="match status" value="2"/>
</dbReference>
<proteinExistence type="predicted"/>
<feature type="region of interest" description="Disordered" evidence="5">
    <location>
        <begin position="468"/>
        <end position="501"/>
    </location>
</feature>
<feature type="coiled-coil region" evidence="4">
    <location>
        <begin position="572"/>
        <end position="616"/>
    </location>
</feature>
<reference evidence="7 8" key="1">
    <citation type="submission" date="2020-12" db="EMBL/GenBank/DDBJ databases">
        <title>Metabolic potential, ecology and presence of endohyphal bacteria is reflected in genomic diversity of Mucoromycotina.</title>
        <authorList>
            <person name="Muszewska A."/>
            <person name="Okrasinska A."/>
            <person name="Steczkiewicz K."/>
            <person name="Drgas O."/>
            <person name="Orlowska M."/>
            <person name="Perlinska-Lenart U."/>
            <person name="Aleksandrzak-Piekarczyk T."/>
            <person name="Szatraj K."/>
            <person name="Zielenkiewicz U."/>
            <person name="Pilsyk S."/>
            <person name="Malc E."/>
            <person name="Mieczkowski P."/>
            <person name="Kruszewska J.S."/>
            <person name="Biernat P."/>
            <person name="Pawlowska J."/>
        </authorList>
    </citation>
    <scope>NUCLEOTIDE SEQUENCE [LARGE SCALE GENOMIC DNA]</scope>
    <source>
        <strain evidence="7 8">CBS 142.35</strain>
    </source>
</reference>